<feature type="domain" description="PTS EIIB type-2" evidence="2">
    <location>
        <begin position="2"/>
        <end position="96"/>
    </location>
</feature>
<dbReference type="Proteomes" id="UP000654670">
    <property type="component" value="Unassembled WGS sequence"/>
</dbReference>
<comment type="caution">
    <text evidence="3">The sequence shown here is derived from an EMBL/GenBank/DDBJ whole genome shotgun (WGS) entry which is preliminary data.</text>
</comment>
<name>A0A917S611_9BACL</name>
<accession>A0A917S611</accession>
<reference evidence="3" key="1">
    <citation type="journal article" date="2014" name="Int. J. Syst. Evol. Microbiol.">
        <title>Complete genome sequence of Corynebacterium casei LMG S-19264T (=DSM 44701T), isolated from a smear-ripened cheese.</title>
        <authorList>
            <consortium name="US DOE Joint Genome Institute (JGI-PGF)"/>
            <person name="Walter F."/>
            <person name="Albersmeier A."/>
            <person name="Kalinowski J."/>
            <person name="Ruckert C."/>
        </authorList>
    </citation>
    <scope>NUCLEOTIDE SEQUENCE</scope>
    <source>
        <strain evidence="3">JCM 15325</strain>
    </source>
</reference>
<reference evidence="3" key="2">
    <citation type="submission" date="2020-09" db="EMBL/GenBank/DDBJ databases">
        <authorList>
            <person name="Sun Q."/>
            <person name="Ohkuma M."/>
        </authorList>
    </citation>
    <scope>NUCLEOTIDE SEQUENCE</scope>
    <source>
        <strain evidence="3">JCM 15325</strain>
    </source>
</reference>
<proteinExistence type="predicted"/>
<evidence type="ECO:0000256" key="1">
    <source>
        <dbReference type="ARBA" id="ARBA00022679"/>
    </source>
</evidence>
<dbReference type="GO" id="GO:0008982">
    <property type="term" value="F:protein-N(PI)-phosphohistidine-sugar phosphotransferase activity"/>
    <property type="evidence" value="ECO:0007669"/>
    <property type="project" value="InterPro"/>
</dbReference>
<dbReference type="InterPro" id="IPR003501">
    <property type="entry name" value="PTS_EIIB_2/3"/>
</dbReference>
<dbReference type="InterPro" id="IPR013011">
    <property type="entry name" value="PTS_EIIB_2"/>
</dbReference>
<dbReference type="AlphaFoldDB" id="A0A917S611"/>
<keyword evidence="1" id="KW-0808">Transferase</keyword>
<keyword evidence="4" id="KW-1185">Reference proteome</keyword>
<dbReference type="RefSeq" id="WP_188803169.1">
    <property type="nucleotide sequence ID" value="NZ_BMOK01000008.1"/>
</dbReference>
<gene>
    <name evidence="3" type="ORF">GCM10007968_21400</name>
</gene>
<dbReference type="Gene3D" id="3.40.50.2300">
    <property type="match status" value="1"/>
</dbReference>
<evidence type="ECO:0000313" key="3">
    <source>
        <dbReference type="EMBL" id="GGL57103.1"/>
    </source>
</evidence>
<dbReference type="Pfam" id="PF02302">
    <property type="entry name" value="PTS_IIB"/>
    <property type="match status" value="1"/>
</dbReference>
<evidence type="ECO:0000259" key="2">
    <source>
        <dbReference type="PROSITE" id="PS51099"/>
    </source>
</evidence>
<dbReference type="CDD" id="cd05566">
    <property type="entry name" value="PTS_IIB_galactitol"/>
    <property type="match status" value="1"/>
</dbReference>
<dbReference type="SUPFAM" id="SSF52794">
    <property type="entry name" value="PTS system IIB component-like"/>
    <property type="match status" value="1"/>
</dbReference>
<organism evidence="3 4">
    <name type="scientific">Sporolactobacillus putidus</name>
    <dbReference type="NCBI Taxonomy" id="492735"/>
    <lineage>
        <taxon>Bacteria</taxon>
        <taxon>Bacillati</taxon>
        <taxon>Bacillota</taxon>
        <taxon>Bacilli</taxon>
        <taxon>Bacillales</taxon>
        <taxon>Sporolactobacillaceae</taxon>
        <taxon>Sporolactobacillus</taxon>
    </lineage>
</organism>
<evidence type="ECO:0000313" key="4">
    <source>
        <dbReference type="Proteomes" id="UP000654670"/>
    </source>
</evidence>
<dbReference type="InterPro" id="IPR036095">
    <property type="entry name" value="PTS_EIIB-like_sf"/>
</dbReference>
<sequence>MKKLMIVCGTGVATSTVVTGKVKLFLKAEGLDKKVTLYQSKIADEVNHLDDYDIVVSTTIVPDNVKDKVINGVPLLTGIGADKVFEKIKAEIEKNS</sequence>
<protein>
    <submittedName>
        <fullName evidence="3">PTS galactitol transporter subunit IIB</fullName>
    </submittedName>
</protein>
<dbReference type="GO" id="GO:0009401">
    <property type="term" value="P:phosphoenolpyruvate-dependent sugar phosphotransferase system"/>
    <property type="evidence" value="ECO:0007669"/>
    <property type="project" value="InterPro"/>
</dbReference>
<dbReference type="EMBL" id="BMOK01000008">
    <property type="protein sequence ID" value="GGL57103.1"/>
    <property type="molecule type" value="Genomic_DNA"/>
</dbReference>
<dbReference type="PROSITE" id="PS51099">
    <property type="entry name" value="PTS_EIIB_TYPE_2"/>
    <property type="match status" value="1"/>
</dbReference>